<feature type="compositionally biased region" description="Basic residues" evidence="6">
    <location>
        <begin position="17"/>
        <end position="30"/>
    </location>
</feature>
<dbReference type="Gene3D" id="3.30.1430.10">
    <property type="match status" value="1"/>
</dbReference>
<comment type="caution">
    <text evidence="7">The sequence shown here is derived from an EMBL/GenBank/DDBJ whole genome shotgun (WGS) entry which is preliminary data.</text>
</comment>
<keyword evidence="2 5" id="KW-0689">Ribosomal protein</keyword>
<evidence type="ECO:0000313" key="7">
    <source>
        <dbReference type="EMBL" id="TRY68598.1"/>
    </source>
</evidence>
<keyword evidence="3 5" id="KW-0687">Ribonucleoprotein</keyword>
<dbReference type="GO" id="GO:0003735">
    <property type="term" value="F:structural constituent of ribosome"/>
    <property type="evidence" value="ECO:0007669"/>
    <property type="project" value="InterPro"/>
</dbReference>
<dbReference type="InterPro" id="IPR019926">
    <property type="entry name" value="Ribosomal_uL3_CS"/>
</dbReference>
<dbReference type="PANTHER" id="PTHR11363">
    <property type="entry name" value="60S RIBOSOMAL PROTEIN L3-RELATED"/>
    <property type="match status" value="1"/>
</dbReference>
<feature type="non-terminal residue" evidence="7">
    <location>
        <position position="1"/>
    </location>
</feature>
<evidence type="ECO:0000256" key="4">
    <source>
        <dbReference type="ARBA" id="ARBA00056881"/>
    </source>
</evidence>
<evidence type="ECO:0000256" key="1">
    <source>
        <dbReference type="ARBA" id="ARBA00006540"/>
    </source>
</evidence>
<evidence type="ECO:0000256" key="6">
    <source>
        <dbReference type="SAM" id="MobiDB-lite"/>
    </source>
</evidence>
<dbReference type="EMBL" id="VCGU01000010">
    <property type="protein sequence ID" value="TRY68598.1"/>
    <property type="molecule type" value="Genomic_DNA"/>
</dbReference>
<dbReference type="FunFam" id="3.30.1430.10:FF:000001">
    <property type="entry name" value="60S ribosomal protein L3"/>
    <property type="match status" value="1"/>
</dbReference>
<dbReference type="Gene3D" id="2.40.30.10">
    <property type="entry name" value="Translation factors"/>
    <property type="match status" value="1"/>
</dbReference>
<evidence type="ECO:0000256" key="3">
    <source>
        <dbReference type="ARBA" id="ARBA00023274"/>
    </source>
</evidence>
<comment type="function">
    <text evidence="4">The L3 protein is a component of the large subunit of cytoplasmic ribosomes.</text>
</comment>
<gene>
    <name evidence="7" type="ORF">TCAL_06937</name>
</gene>
<feature type="region of interest" description="Disordered" evidence="6">
    <location>
        <begin position="1"/>
        <end position="35"/>
    </location>
</feature>
<dbReference type="PROSITE" id="PS00474">
    <property type="entry name" value="RIBOSOMAL_L3"/>
    <property type="match status" value="1"/>
</dbReference>
<dbReference type="FunFam" id="2.40.30.10:FF:000079">
    <property type="entry name" value="60S ribosomal protein L3"/>
    <property type="match status" value="1"/>
</dbReference>
<dbReference type="InterPro" id="IPR045077">
    <property type="entry name" value="L3_arc_euk"/>
</dbReference>
<evidence type="ECO:0000256" key="2">
    <source>
        <dbReference type="ARBA" id="ARBA00022980"/>
    </source>
</evidence>
<dbReference type="InterPro" id="IPR009000">
    <property type="entry name" value="Transl_B-barrel_sf"/>
</dbReference>
<sequence length="408" mass="46651">SHRKFSAPRHGSMGFYPKKRSKTHRGKAKAFPKDDPSKPVHLTCFLGYKAGMTHVVRESDRPGSKMNKREIVEAVTIIETPPMIAVGVVGYIETPRGLRALKTVWAEHISEECKRRFYKNWSKSKKKAFTKACKKWQEDLGKKEIEKELNQIKKYCSVVRIICHTQQKLLRRRQKKAHIMEIQLNGGSVADKVDFARNHFEKEIRCNSVFARDEMIDCIGVTKGKGFKGVTSRWHTKKLPRKTHKGLRKVACIGAWHPSRIQFTVARAGQKGYHHRTEINKKIYDMRDGYYKKGDKLIKNNASTDYDLADKSINPMGGFPHYGEVKQDFIMIKGCCIGPKKRVLTLRKSLLVHTKRLALEKIKLKFIDTSSKFGHGRFQTPQDKMAFMGPLKKDKIRQAAAVAATGTA</sequence>
<organism evidence="7 8">
    <name type="scientific">Tigriopus californicus</name>
    <name type="common">Marine copepod</name>
    <dbReference type="NCBI Taxonomy" id="6832"/>
    <lineage>
        <taxon>Eukaryota</taxon>
        <taxon>Metazoa</taxon>
        <taxon>Ecdysozoa</taxon>
        <taxon>Arthropoda</taxon>
        <taxon>Crustacea</taxon>
        <taxon>Multicrustacea</taxon>
        <taxon>Hexanauplia</taxon>
        <taxon>Copepoda</taxon>
        <taxon>Harpacticoida</taxon>
        <taxon>Harpacticidae</taxon>
        <taxon>Tigriopus</taxon>
    </lineage>
</organism>
<dbReference type="GO" id="GO:0003723">
    <property type="term" value="F:RNA binding"/>
    <property type="evidence" value="ECO:0007669"/>
    <property type="project" value="TreeGrafter"/>
</dbReference>
<dbReference type="InterPro" id="IPR000597">
    <property type="entry name" value="Ribosomal_uL3"/>
</dbReference>
<dbReference type="AlphaFoldDB" id="A0A553NT51"/>
<dbReference type="Proteomes" id="UP000318571">
    <property type="component" value="Chromosome 1"/>
</dbReference>
<reference evidence="7 8" key="1">
    <citation type="journal article" date="2018" name="Nat. Ecol. Evol.">
        <title>Genomic signatures of mitonuclear coevolution across populations of Tigriopus californicus.</title>
        <authorList>
            <person name="Barreto F.S."/>
            <person name="Watson E.T."/>
            <person name="Lima T.G."/>
            <person name="Willett C.S."/>
            <person name="Edmands S."/>
            <person name="Li W."/>
            <person name="Burton R.S."/>
        </authorList>
    </citation>
    <scope>NUCLEOTIDE SEQUENCE [LARGE SCALE GENOMIC DNA]</scope>
    <source>
        <strain evidence="7 8">San Diego</strain>
    </source>
</reference>
<keyword evidence="8" id="KW-1185">Reference proteome</keyword>
<dbReference type="InterPro" id="IPR044892">
    <property type="entry name" value="Ribosomal_L3_dom_3_arc_sf"/>
</dbReference>
<dbReference type="Pfam" id="PF00297">
    <property type="entry name" value="Ribosomal_L3"/>
    <property type="match status" value="1"/>
</dbReference>
<evidence type="ECO:0000256" key="5">
    <source>
        <dbReference type="RuleBase" id="RU003905"/>
    </source>
</evidence>
<dbReference type="OMA" id="QRTEYNK"/>
<accession>A0A553NT51</accession>
<dbReference type="SUPFAM" id="SSF50447">
    <property type="entry name" value="Translation proteins"/>
    <property type="match status" value="1"/>
</dbReference>
<dbReference type="FunFam" id="4.10.960.10:FF:000002">
    <property type="entry name" value="60S ribosomal protein L3"/>
    <property type="match status" value="1"/>
</dbReference>
<dbReference type="GO" id="GO:0006412">
    <property type="term" value="P:translation"/>
    <property type="evidence" value="ECO:0007669"/>
    <property type="project" value="InterPro"/>
</dbReference>
<name>A0A553NT51_TIGCA</name>
<comment type="similarity">
    <text evidence="1 5">Belongs to the universal ribosomal protein uL3 family.</text>
</comment>
<dbReference type="GO" id="GO:0022625">
    <property type="term" value="C:cytosolic large ribosomal subunit"/>
    <property type="evidence" value="ECO:0007669"/>
    <property type="project" value="TreeGrafter"/>
</dbReference>
<evidence type="ECO:0008006" key="9">
    <source>
        <dbReference type="Google" id="ProtNLM"/>
    </source>
</evidence>
<dbReference type="STRING" id="6832.A0A553NT51"/>
<dbReference type="Gene3D" id="4.10.960.10">
    <property type="entry name" value="Ribosomal protein L3, domain 3"/>
    <property type="match status" value="1"/>
</dbReference>
<dbReference type="FunFam" id="2.40.30.10:FF:000351">
    <property type="entry name" value="Ribosomal protein L3"/>
    <property type="match status" value="1"/>
</dbReference>
<protein>
    <recommendedName>
        <fullName evidence="9">60S ribosomal protein L3</fullName>
    </recommendedName>
</protein>
<evidence type="ECO:0000313" key="8">
    <source>
        <dbReference type="Proteomes" id="UP000318571"/>
    </source>
</evidence>
<proteinExistence type="inferred from homology"/>
<dbReference type="PANTHER" id="PTHR11363:SF5">
    <property type="entry name" value="LARGE RIBOSOMAL SUBUNIT PROTEIN UL3"/>
    <property type="match status" value="1"/>
</dbReference>